<name>A0A0M4LYS3_9ACTN</name>
<feature type="compositionally biased region" description="Polar residues" evidence="1">
    <location>
        <begin position="7"/>
        <end position="22"/>
    </location>
</feature>
<dbReference type="EMBL" id="CP012390">
    <property type="protein sequence ID" value="ALE18732.1"/>
    <property type="molecule type" value="Genomic_DNA"/>
</dbReference>
<accession>A0A0M4LYS3</accession>
<evidence type="ECO:0000256" key="2">
    <source>
        <dbReference type="SAM" id="Phobius"/>
    </source>
</evidence>
<dbReference type="STRING" id="1528099.AL705_02560"/>
<evidence type="ECO:0008006" key="5">
    <source>
        <dbReference type="Google" id="ProtNLM"/>
    </source>
</evidence>
<protein>
    <recommendedName>
        <fullName evidence="5">Anti-sigma-D factor RsdA sigma factor binding region domain-containing protein</fullName>
    </recommendedName>
</protein>
<dbReference type="RefSeq" id="WP_053961676.1">
    <property type="nucleotide sequence ID" value="NZ_CP012390.1"/>
</dbReference>
<evidence type="ECO:0000256" key="1">
    <source>
        <dbReference type="SAM" id="MobiDB-lite"/>
    </source>
</evidence>
<keyword evidence="2" id="KW-0812">Transmembrane</keyword>
<feature type="region of interest" description="Disordered" evidence="1">
    <location>
        <begin position="1"/>
        <end position="24"/>
    </location>
</feature>
<feature type="transmembrane region" description="Helical" evidence="2">
    <location>
        <begin position="125"/>
        <end position="147"/>
    </location>
</feature>
<evidence type="ECO:0000313" key="4">
    <source>
        <dbReference type="Proteomes" id="UP000068137"/>
    </source>
</evidence>
<evidence type="ECO:0000313" key="3">
    <source>
        <dbReference type="EMBL" id="ALE18732.1"/>
    </source>
</evidence>
<keyword evidence="2" id="KW-1133">Transmembrane helix</keyword>
<keyword evidence="2" id="KW-0472">Membrane</keyword>
<feature type="compositionally biased region" description="Polar residues" evidence="1">
    <location>
        <begin position="239"/>
        <end position="259"/>
    </location>
</feature>
<proteinExistence type="predicted"/>
<feature type="compositionally biased region" description="Low complexity" evidence="1">
    <location>
        <begin position="302"/>
        <end position="316"/>
    </location>
</feature>
<sequence>MEHDRTTPQPELTTAPAQPTTTGDDDLLALRAADRYFDFLAAGQTPTGRDDVAPELTLLFTDWRGTIGAAPIPPTPTLDSLLGLSDDVPAPQPAAHNGGAVADATDSTVVDIRKHPRFSSWRREAVRAVSGAAAFLILAAGGLTIAIQSAGLNDPLWSVNRALFTSNANDIELATYLNQDIDRARSLADSGQDQEALRVLDRVQTKIDGIGAESRRVDVQKRLDATRKEVSGADDEFQVNGTKKTPNGITSPESTSSISVERKDRDEASASESTKVSDVESAEHDSSVAEKPSSVTDNLTGSPSSEKSSSGSAHSSQVQPQRSSTVSSLDEPLSPLVPLR</sequence>
<dbReference type="AlphaFoldDB" id="A0A0M4LYS3"/>
<feature type="compositionally biased region" description="Polar residues" evidence="1">
    <location>
        <begin position="317"/>
        <end position="328"/>
    </location>
</feature>
<reference evidence="3 4" key="1">
    <citation type="journal article" date="2015" name="Genome Announc.">
        <title>Complete Genome Sequences for Two Strains of a Novel Fastidious, Partially Acid-Fast, Gram-Positive Corynebacterineae Bacterium, Derived from Human Clinical Samples.</title>
        <authorList>
            <person name="Nicholson A.C."/>
            <person name="Bell M."/>
            <person name="Humrighouse B.W."/>
            <person name="McQuiston J.R."/>
        </authorList>
    </citation>
    <scope>NUCLEOTIDE SEQUENCE [LARGE SCALE GENOMIC DNA]</scope>
    <source>
        <strain evidence="3 4">X1698</strain>
    </source>
</reference>
<organism evidence="3 4">
    <name type="scientific">Lawsonella clevelandensis</name>
    <dbReference type="NCBI Taxonomy" id="1528099"/>
    <lineage>
        <taxon>Bacteria</taxon>
        <taxon>Bacillati</taxon>
        <taxon>Actinomycetota</taxon>
        <taxon>Actinomycetes</taxon>
        <taxon>Mycobacteriales</taxon>
        <taxon>Lawsonellaceae</taxon>
        <taxon>Lawsonella</taxon>
    </lineage>
</organism>
<dbReference type="Proteomes" id="UP000068137">
    <property type="component" value="Chromosome"/>
</dbReference>
<gene>
    <name evidence="3" type="ORF">AL705_02560</name>
</gene>
<feature type="region of interest" description="Disordered" evidence="1">
    <location>
        <begin position="229"/>
        <end position="340"/>
    </location>
</feature>
<feature type="compositionally biased region" description="Basic and acidic residues" evidence="1">
    <location>
        <begin position="275"/>
        <end position="288"/>
    </location>
</feature>
<dbReference type="KEGG" id="cbq:AL705_02560"/>